<evidence type="ECO:0000313" key="2">
    <source>
        <dbReference type="Proteomes" id="UP000499080"/>
    </source>
</evidence>
<gene>
    <name evidence="1" type="ORF">AVEN_155403_1</name>
</gene>
<proteinExistence type="predicted"/>
<dbReference type="AlphaFoldDB" id="A0A4Y2W0B1"/>
<accession>A0A4Y2W0B1</accession>
<dbReference type="EMBL" id="BGPR01053195">
    <property type="protein sequence ID" value="GBO29986.1"/>
    <property type="molecule type" value="Genomic_DNA"/>
</dbReference>
<comment type="caution">
    <text evidence="1">The sequence shown here is derived from an EMBL/GenBank/DDBJ whole genome shotgun (WGS) entry which is preliminary data.</text>
</comment>
<sequence>MTIGVRKNKSINPQVLERKKVGNPWSRGVSLSFPGEDYLLSIRGTVSPLMAFLTLKVIVSGTRNVLNVITCNLSSNDELLLWGVSYTIKKSNHTMPGATEPALGLQNVITFYLLLCPGIGNTWTSRLQRESLDSYPQDSPITF</sequence>
<dbReference type="Proteomes" id="UP000499080">
    <property type="component" value="Unassembled WGS sequence"/>
</dbReference>
<keyword evidence="2" id="KW-1185">Reference proteome</keyword>
<name>A0A4Y2W0B1_ARAVE</name>
<evidence type="ECO:0000313" key="1">
    <source>
        <dbReference type="EMBL" id="GBO29986.1"/>
    </source>
</evidence>
<protein>
    <submittedName>
        <fullName evidence="1">Uncharacterized protein</fullName>
    </submittedName>
</protein>
<reference evidence="1 2" key="1">
    <citation type="journal article" date="2019" name="Sci. Rep.">
        <title>Orb-weaving spider Araneus ventricosus genome elucidates the spidroin gene catalogue.</title>
        <authorList>
            <person name="Kono N."/>
            <person name="Nakamura H."/>
            <person name="Ohtoshi R."/>
            <person name="Moran D.A.P."/>
            <person name="Shinohara A."/>
            <person name="Yoshida Y."/>
            <person name="Fujiwara M."/>
            <person name="Mori M."/>
            <person name="Tomita M."/>
            <person name="Arakawa K."/>
        </authorList>
    </citation>
    <scope>NUCLEOTIDE SEQUENCE [LARGE SCALE GENOMIC DNA]</scope>
</reference>
<organism evidence="1 2">
    <name type="scientific">Araneus ventricosus</name>
    <name type="common">Orbweaver spider</name>
    <name type="synonym">Epeira ventricosa</name>
    <dbReference type="NCBI Taxonomy" id="182803"/>
    <lineage>
        <taxon>Eukaryota</taxon>
        <taxon>Metazoa</taxon>
        <taxon>Ecdysozoa</taxon>
        <taxon>Arthropoda</taxon>
        <taxon>Chelicerata</taxon>
        <taxon>Arachnida</taxon>
        <taxon>Araneae</taxon>
        <taxon>Araneomorphae</taxon>
        <taxon>Entelegynae</taxon>
        <taxon>Araneoidea</taxon>
        <taxon>Araneidae</taxon>
        <taxon>Araneus</taxon>
    </lineage>
</organism>